<comment type="similarity">
    <text evidence="1">Belongs to the SUN family.</text>
</comment>
<sequence length="314" mass="34550">MKFNPGTIAAIIANTVIVTFVAFVPHCHAQNTTAGIPNDVVDAILANGTPNPMEKRLVHSHIECPFPLDSNEIVQVTPQFLNKGWANSYDRPCTANLWCQYACKPGTVMHQWNPVAVDYVDPWKEQGGLFCGEDGVARKPYPPQPLLRDSPKAAHCDEAMRIPNFIPAGTTALLAIPGVEYWSEMKPTGAHYYINSPNVPVDEACVWGTNAKGAGNWAPYSFGTNEREDGEIFVSLNWNPIWFETTTPFRSERPEFGVRLECEGPNWNNAPCFIDPRIHAVNQVSYTQGFVGAGDANACVVTAGKDSQIKVVLF</sequence>
<protein>
    <submittedName>
        <fullName evidence="3">Similar to Protein adg3 acc. no. O74851</fullName>
    </submittedName>
</protein>
<dbReference type="EMBL" id="HF936646">
    <property type="protein sequence ID" value="CCX17428.1"/>
    <property type="molecule type" value="Genomic_DNA"/>
</dbReference>
<feature type="signal peptide" evidence="2">
    <location>
        <begin position="1"/>
        <end position="29"/>
    </location>
</feature>
<evidence type="ECO:0000256" key="2">
    <source>
        <dbReference type="SAM" id="SignalP"/>
    </source>
</evidence>
<accession>U4LC69</accession>
<organism evidence="3 4">
    <name type="scientific">Pyronema omphalodes (strain CBS 100304)</name>
    <name type="common">Pyronema confluens</name>
    <dbReference type="NCBI Taxonomy" id="1076935"/>
    <lineage>
        <taxon>Eukaryota</taxon>
        <taxon>Fungi</taxon>
        <taxon>Dikarya</taxon>
        <taxon>Ascomycota</taxon>
        <taxon>Pezizomycotina</taxon>
        <taxon>Pezizomycetes</taxon>
        <taxon>Pezizales</taxon>
        <taxon>Pyronemataceae</taxon>
        <taxon>Pyronema</taxon>
    </lineage>
</organism>
<dbReference type="PANTHER" id="PTHR31654:SF0">
    <property type="entry name" value="SECRETED BETA-GLUCOSIDASE ADG3-RELATED"/>
    <property type="match status" value="1"/>
</dbReference>
<name>U4LC69_PYROM</name>
<evidence type="ECO:0000313" key="4">
    <source>
        <dbReference type="Proteomes" id="UP000018144"/>
    </source>
</evidence>
<evidence type="ECO:0000313" key="3">
    <source>
        <dbReference type="EMBL" id="CCX17428.1"/>
    </source>
</evidence>
<dbReference type="AlphaFoldDB" id="U4LC69"/>
<dbReference type="STRING" id="1076935.U4LC69"/>
<dbReference type="InterPro" id="IPR053088">
    <property type="entry name" value="Beta-glucosidase/SUN-like"/>
</dbReference>
<keyword evidence="2" id="KW-0732">Signal</keyword>
<evidence type="ECO:0000256" key="1">
    <source>
        <dbReference type="ARBA" id="ARBA00010579"/>
    </source>
</evidence>
<gene>
    <name evidence="3" type="ORF">PCON_04432</name>
</gene>
<dbReference type="OrthoDB" id="5554151at2759"/>
<dbReference type="InterPro" id="IPR005556">
    <property type="entry name" value="SUN"/>
</dbReference>
<feature type="chain" id="PRO_5004651236" evidence="2">
    <location>
        <begin position="30"/>
        <end position="314"/>
    </location>
</feature>
<dbReference type="Pfam" id="PF03856">
    <property type="entry name" value="SUN"/>
    <property type="match status" value="2"/>
</dbReference>
<reference evidence="3 4" key="1">
    <citation type="journal article" date="2013" name="PLoS Genet.">
        <title>The genome and development-dependent transcriptomes of Pyronema confluens: a window into fungal evolution.</title>
        <authorList>
            <person name="Traeger S."/>
            <person name="Altegoer F."/>
            <person name="Freitag M."/>
            <person name="Gabaldon T."/>
            <person name="Kempken F."/>
            <person name="Kumar A."/>
            <person name="Marcet-Houben M."/>
            <person name="Poggeler S."/>
            <person name="Stajich J.E."/>
            <person name="Nowrousian M."/>
        </authorList>
    </citation>
    <scope>NUCLEOTIDE SEQUENCE [LARGE SCALE GENOMIC DNA]</scope>
    <source>
        <strain evidence="4">CBS 100304</strain>
        <tissue evidence="3">Vegetative mycelium</tissue>
    </source>
</reference>
<proteinExistence type="inferred from homology"/>
<dbReference type="PANTHER" id="PTHR31654">
    <property type="entry name" value="SECRETED BETA-GLUCOSIDASE ADG3-RELATED"/>
    <property type="match status" value="1"/>
</dbReference>
<keyword evidence="4" id="KW-1185">Reference proteome</keyword>
<dbReference type="Proteomes" id="UP000018144">
    <property type="component" value="Unassembled WGS sequence"/>
</dbReference>
<dbReference type="OMA" id="LENHAHQ"/>
<dbReference type="eggNOG" id="ENOG502QWHV">
    <property type="taxonomic scope" value="Eukaryota"/>
</dbReference>